<accession>A0A1V9EAV2</accession>
<dbReference type="OrthoDB" id="9797743at2"/>
<dbReference type="NCBIfam" id="TIGR01509">
    <property type="entry name" value="HAD-SF-IA-v3"/>
    <property type="match status" value="1"/>
</dbReference>
<evidence type="ECO:0000313" key="6">
    <source>
        <dbReference type="EMBL" id="OQP43065.1"/>
    </source>
</evidence>
<evidence type="ECO:0000256" key="2">
    <source>
        <dbReference type="ARBA" id="ARBA00006171"/>
    </source>
</evidence>
<dbReference type="STRING" id="354355.SAMN05660816_03280"/>
<organism evidence="6 7">
    <name type="scientific">Niastella yeongjuensis</name>
    <dbReference type="NCBI Taxonomy" id="354355"/>
    <lineage>
        <taxon>Bacteria</taxon>
        <taxon>Pseudomonadati</taxon>
        <taxon>Bacteroidota</taxon>
        <taxon>Chitinophagia</taxon>
        <taxon>Chitinophagales</taxon>
        <taxon>Chitinophagaceae</taxon>
        <taxon>Niastella</taxon>
    </lineage>
</organism>
<comment type="caution">
    <text evidence="6">The sequence shown here is derived from an EMBL/GenBank/DDBJ whole genome shotgun (WGS) entry which is preliminary data.</text>
</comment>
<name>A0A1V9EAV2_9BACT</name>
<keyword evidence="5" id="KW-0119">Carbohydrate metabolism</keyword>
<dbReference type="RefSeq" id="WP_081203475.1">
    <property type="nucleotide sequence ID" value="NZ_FOCZ01000005.1"/>
</dbReference>
<dbReference type="NCBIfam" id="TIGR01549">
    <property type="entry name" value="HAD-SF-IA-v1"/>
    <property type="match status" value="1"/>
</dbReference>
<dbReference type="InterPro" id="IPR006439">
    <property type="entry name" value="HAD-SF_hydro_IA"/>
</dbReference>
<evidence type="ECO:0000313" key="7">
    <source>
        <dbReference type="Proteomes" id="UP000192610"/>
    </source>
</evidence>
<dbReference type="Pfam" id="PF13419">
    <property type="entry name" value="HAD_2"/>
    <property type="match status" value="1"/>
</dbReference>
<dbReference type="InterPro" id="IPR051600">
    <property type="entry name" value="Beta-PGM-like"/>
</dbReference>
<dbReference type="PANTHER" id="PTHR46193">
    <property type="entry name" value="6-PHOSPHOGLUCONATE PHOSPHATASE"/>
    <property type="match status" value="1"/>
</dbReference>
<dbReference type="InterPro" id="IPR023198">
    <property type="entry name" value="PGP-like_dom2"/>
</dbReference>
<dbReference type="EMBL" id="LVXG01000056">
    <property type="protein sequence ID" value="OQP43065.1"/>
    <property type="molecule type" value="Genomic_DNA"/>
</dbReference>
<dbReference type="SFLD" id="SFLDG01135">
    <property type="entry name" value="C1.5.6:_HAD__Beta-PGM__Phospha"/>
    <property type="match status" value="1"/>
</dbReference>
<dbReference type="Proteomes" id="UP000192610">
    <property type="component" value="Unassembled WGS sequence"/>
</dbReference>
<proteinExistence type="inferred from homology"/>
<dbReference type="GO" id="GO:0003824">
    <property type="term" value="F:catalytic activity"/>
    <property type="evidence" value="ECO:0007669"/>
    <property type="project" value="UniProtKB-ARBA"/>
</dbReference>
<gene>
    <name evidence="6" type="ORF">A4H97_13045</name>
</gene>
<dbReference type="SFLD" id="SFLDS00003">
    <property type="entry name" value="Haloacid_Dehalogenase"/>
    <property type="match status" value="1"/>
</dbReference>
<evidence type="ECO:0000256" key="1">
    <source>
        <dbReference type="ARBA" id="ARBA00001946"/>
    </source>
</evidence>
<keyword evidence="4" id="KW-0460">Magnesium</keyword>
<comment type="cofactor">
    <cofactor evidence="1">
        <name>Mg(2+)</name>
        <dbReference type="ChEBI" id="CHEBI:18420"/>
    </cofactor>
</comment>
<dbReference type="PANTHER" id="PTHR46193:SF18">
    <property type="entry name" value="HEXITOL PHOSPHATASE B"/>
    <property type="match status" value="1"/>
</dbReference>
<evidence type="ECO:0000256" key="3">
    <source>
        <dbReference type="ARBA" id="ARBA00022723"/>
    </source>
</evidence>
<dbReference type="Gene3D" id="3.40.50.1000">
    <property type="entry name" value="HAD superfamily/HAD-like"/>
    <property type="match status" value="1"/>
</dbReference>
<dbReference type="InterPro" id="IPR023214">
    <property type="entry name" value="HAD_sf"/>
</dbReference>
<comment type="similarity">
    <text evidence="2">Belongs to the HAD-like hydrolase superfamily. CbbY/CbbZ/Gph/YieH family.</text>
</comment>
<dbReference type="PRINTS" id="PR00413">
    <property type="entry name" value="HADHALOGNASE"/>
</dbReference>
<evidence type="ECO:0000256" key="4">
    <source>
        <dbReference type="ARBA" id="ARBA00022842"/>
    </source>
</evidence>
<evidence type="ECO:0000256" key="5">
    <source>
        <dbReference type="ARBA" id="ARBA00023277"/>
    </source>
</evidence>
<keyword evidence="3" id="KW-0479">Metal-binding</keyword>
<dbReference type="SUPFAM" id="SSF56784">
    <property type="entry name" value="HAD-like"/>
    <property type="match status" value="1"/>
</dbReference>
<reference evidence="7" key="1">
    <citation type="submission" date="2016-04" db="EMBL/GenBank/DDBJ databases">
        <authorList>
            <person name="Chen L."/>
            <person name="Zhuang W."/>
            <person name="Wang G."/>
        </authorList>
    </citation>
    <scope>NUCLEOTIDE SEQUENCE [LARGE SCALE GENOMIC DNA]</scope>
    <source>
        <strain evidence="7">17621</strain>
    </source>
</reference>
<dbReference type="CDD" id="cd07505">
    <property type="entry name" value="HAD_BPGM-like"/>
    <property type="match status" value="1"/>
</dbReference>
<dbReference type="SFLD" id="SFLDG01129">
    <property type="entry name" value="C1.5:_HAD__Beta-PGM__Phosphata"/>
    <property type="match status" value="1"/>
</dbReference>
<dbReference type="AlphaFoldDB" id="A0A1V9EAV2"/>
<keyword evidence="7" id="KW-1185">Reference proteome</keyword>
<sequence>MDKAFLFDLNGTMIDDMQFHLKAWYHILNDDLGANLGWEETKSHMYGKNSELLIRIFGEDRFTTEEMDHLSIEKEKRYQQEYKPHLQLIPGLQQFLEQAHAMNIPMAIGSAAIMFNIDFVLDNLNIRKYFRAIVSADDVSISKPHPETYLKCAEALGVDPANCLVFEDAPKGVEAAKNAGMPSVVLTTMHEKEEFAVYNNIIRYTKDYTHLSPADLVKSMG</sequence>
<protein>
    <submittedName>
        <fullName evidence="6">Haloacid dehalogenase</fullName>
    </submittedName>
</protein>
<dbReference type="Gene3D" id="1.10.150.240">
    <property type="entry name" value="Putative phosphatase, domain 2"/>
    <property type="match status" value="1"/>
</dbReference>
<dbReference type="InterPro" id="IPR041492">
    <property type="entry name" value="HAD_2"/>
</dbReference>
<dbReference type="GO" id="GO:0046872">
    <property type="term" value="F:metal ion binding"/>
    <property type="evidence" value="ECO:0007669"/>
    <property type="project" value="UniProtKB-KW"/>
</dbReference>
<dbReference type="InterPro" id="IPR036412">
    <property type="entry name" value="HAD-like_sf"/>
</dbReference>